<dbReference type="Proteomes" id="UP000000664">
    <property type="component" value="Chromosome"/>
</dbReference>
<gene>
    <name evidence="1" type="ordered locus">LGAS_0156</name>
</gene>
<dbReference type="KEGG" id="lga:LGAS_0156"/>
<protein>
    <submittedName>
        <fullName evidence="1">Uncharacterized protein</fullName>
    </submittedName>
</protein>
<accession>A0A805ZM70</accession>
<sequence>MMYLSELLLDELFDDELEHPTAKKVIKNAIMATPIFDRFIVSSSYKNEFILLKLYQISLVKNWLKKLAQFFEINR</sequence>
<dbReference type="AlphaFoldDB" id="A0A805ZM70"/>
<reference evidence="1 2" key="1">
    <citation type="journal article" date="2006" name="Proc. Natl. Acad. Sci. U.S.A.">
        <title>Comparative genomics of the lactic acid bacteria.</title>
        <authorList>
            <person name="Makarova K."/>
            <person name="Slesarev A."/>
            <person name="Wolf Y."/>
            <person name="Sorokin A."/>
            <person name="Mirkin B."/>
            <person name="Koonin E."/>
            <person name="Pavlov A."/>
            <person name="Pavlova N."/>
            <person name="Karamychev V."/>
            <person name="Polouchine N."/>
            <person name="Shakhova V."/>
            <person name="Grigoriev I."/>
            <person name="Lou Y."/>
            <person name="Rohksar D."/>
            <person name="Lucas S."/>
            <person name="Huang K."/>
            <person name="Goodstein D.M."/>
            <person name="Hawkins T."/>
            <person name="Plengvidhya V."/>
            <person name="Welker D."/>
            <person name="Hughes J."/>
            <person name="Goh Y."/>
            <person name="Benson A."/>
            <person name="Baldwin K."/>
            <person name="Lee J.H."/>
            <person name="Diaz-Muniz I."/>
            <person name="Dosti B."/>
            <person name="Smeianov V."/>
            <person name="Wechter W."/>
            <person name="Barabote R."/>
            <person name="Lorca G."/>
            <person name="Altermann E."/>
            <person name="Barrangou R."/>
            <person name="Ganesan B."/>
            <person name="Xie Y."/>
            <person name="Rawsthorne H."/>
            <person name="Tamir D."/>
            <person name="Parker C."/>
            <person name="Breidt F."/>
            <person name="Broadbent J."/>
            <person name="Hutkins R."/>
            <person name="O'Sullivan D."/>
            <person name="Steele J."/>
            <person name="Unlu G."/>
            <person name="Saier M."/>
            <person name="Klaenhammer T."/>
            <person name="Richardson P."/>
            <person name="Kozyavkin S."/>
            <person name="Weimer B."/>
            <person name="Mills D."/>
        </authorList>
    </citation>
    <scope>NUCLEOTIDE SEQUENCE [LARGE SCALE GENOMIC DNA]</scope>
    <source>
        <strain evidence="2">ATCC 33323 / DSM 20243 / BCRC 14619 / CIP 102991 / JCM 1131 / KCTC 3163 / NCIMB 11718 / NCTC 13722 / AM63</strain>
    </source>
</reference>
<proteinExistence type="predicted"/>
<dbReference type="EMBL" id="CP000413">
    <property type="protein sequence ID" value="ABJ59568.1"/>
    <property type="molecule type" value="Genomic_DNA"/>
</dbReference>
<evidence type="ECO:0000313" key="1">
    <source>
        <dbReference type="EMBL" id="ABJ59568.1"/>
    </source>
</evidence>
<name>A0A805ZM70_LACGA</name>
<organism evidence="1 2">
    <name type="scientific">Lactobacillus gasseri (strain ATCC 33323 / DSM 20243 / BCRC 14619 / CIP 102991 / JCM 1131 / KCTC 3163 / NCIMB 11718 / NCTC 13722 / AM63)</name>
    <dbReference type="NCBI Taxonomy" id="324831"/>
    <lineage>
        <taxon>Bacteria</taxon>
        <taxon>Bacillati</taxon>
        <taxon>Bacillota</taxon>
        <taxon>Bacilli</taxon>
        <taxon>Lactobacillales</taxon>
        <taxon>Lactobacillaceae</taxon>
        <taxon>Lactobacillus</taxon>
    </lineage>
</organism>
<evidence type="ECO:0000313" key="2">
    <source>
        <dbReference type="Proteomes" id="UP000000664"/>
    </source>
</evidence>